<sequence length="211" mass="23976">MFKRREKRSWARIAWSAIWPRGGYGRAFQYVQHRVSRIPDRPERIARGIFAGVFVCFTPLFGLHFVLALIIGRIMRANIVAALIATFFGNPITFPVIAWVSLTLGHFILGTQFKDEVRNSLFEKFAWAMSDLWANLGALFTPDKANWLGLHRFYSEVFLPYLVGGLLPGLIAGIIAFYLSLPVVTAYQKRRKGLVKRRAARLRGAHQPDNG</sequence>
<protein>
    <submittedName>
        <fullName evidence="3">DUF2062 domain-containing protein</fullName>
    </submittedName>
</protein>
<evidence type="ECO:0000259" key="2">
    <source>
        <dbReference type="Pfam" id="PF09835"/>
    </source>
</evidence>
<keyword evidence="1" id="KW-1133">Transmembrane helix</keyword>
<name>A0ABU3DCL0_9RHOB</name>
<organism evidence="3 4">
    <name type="scientific">Tropicimonas omnivorans</name>
    <dbReference type="NCBI Taxonomy" id="3075590"/>
    <lineage>
        <taxon>Bacteria</taxon>
        <taxon>Pseudomonadati</taxon>
        <taxon>Pseudomonadota</taxon>
        <taxon>Alphaproteobacteria</taxon>
        <taxon>Rhodobacterales</taxon>
        <taxon>Roseobacteraceae</taxon>
        <taxon>Tropicimonas</taxon>
    </lineage>
</organism>
<evidence type="ECO:0000256" key="1">
    <source>
        <dbReference type="SAM" id="Phobius"/>
    </source>
</evidence>
<evidence type="ECO:0000313" key="4">
    <source>
        <dbReference type="Proteomes" id="UP001265259"/>
    </source>
</evidence>
<proteinExistence type="predicted"/>
<keyword evidence="1" id="KW-0472">Membrane</keyword>
<dbReference type="Proteomes" id="UP001265259">
    <property type="component" value="Unassembled WGS sequence"/>
</dbReference>
<dbReference type="InterPro" id="IPR018639">
    <property type="entry name" value="DUF2062"/>
</dbReference>
<reference evidence="3 4" key="1">
    <citation type="submission" date="2023-09" db="EMBL/GenBank/DDBJ databases">
        <authorList>
            <person name="Rey-Velasco X."/>
        </authorList>
    </citation>
    <scope>NUCLEOTIDE SEQUENCE [LARGE SCALE GENOMIC DNA]</scope>
    <source>
        <strain evidence="3 4">F158</strain>
    </source>
</reference>
<dbReference type="PANTHER" id="PTHR40547:SF1">
    <property type="entry name" value="SLL0298 PROTEIN"/>
    <property type="match status" value="1"/>
</dbReference>
<feature type="transmembrane region" description="Helical" evidence="1">
    <location>
        <begin position="77"/>
        <end position="109"/>
    </location>
</feature>
<keyword evidence="4" id="KW-1185">Reference proteome</keyword>
<gene>
    <name evidence="3" type="ORF">RM543_01815</name>
</gene>
<dbReference type="RefSeq" id="WP_311689060.1">
    <property type="nucleotide sequence ID" value="NZ_JAVRHL010000001.1"/>
</dbReference>
<evidence type="ECO:0000313" key="3">
    <source>
        <dbReference type="EMBL" id="MDT0681405.1"/>
    </source>
</evidence>
<dbReference type="Pfam" id="PF09835">
    <property type="entry name" value="DUF2062"/>
    <property type="match status" value="1"/>
</dbReference>
<feature type="transmembrane region" description="Helical" evidence="1">
    <location>
        <begin position="161"/>
        <end position="187"/>
    </location>
</feature>
<accession>A0ABU3DCL0</accession>
<keyword evidence="1" id="KW-0812">Transmembrane</keyword>
<feature type="domain" description="DUF2062" evidence="2">
    <location>
        <begin position="26"/>
        <end position="191"/>
    </location>
</feature>
<dbReference type="EMBL" id="JAVRHL010000001">
    <property type="protein sequence ID" value="MDT0681405.1"/>
    <property type="molecule type" value="Genomic_DNA"/>
</dbReference>
<comment type="caution">
    <text evidence="3">The sequence shown here is derived from an EMBL/GenBank/DDBJ whole genome shotgun (WGS) entry which is preliminary data.</text>
</comment>
<dbReference type="PANTHER" id="PTHR40547">
    <property type="entry name" value="SLL0298 PROTEIN"/>
    <property type="match status" value="1"/>
</dbReference>
<feature type="transmembrane region" description="Helical" evidence="1">
    <location>
        <begin position="49"/>
        <end position="71"/>
    </location>
</feature>